<dbReference type="InParanoid" id="H6CB07"/>
<evidence type="ECO:0000256" key="3">
    <source>
        <dbReference type="ARBA" id="ARBA00022679"/>
    </source>
</evidence>
<dbReference type="Gene3D" id="1.10.510.10">
    <property type="entry name" value="Transferase(Phosphotransferase) domain 1"/>
    <property type="match status" value="1"/>
</dbReference>
<dbReference type="PANTHER" id="PTHR47634">
    <property type="entry name" value="PROTEIN KINASE DOMAIN-CONTAINING PROTEIN-RELATED"/>
    <property type="match status" value="1"/>
</dbReference>
<dbReference type="InterPro" id="IPR011009">
    <property type="entry name" value="Kinase-like_dom_sf"/>
</dbReference>
<dbReference type="EMBL" id="JH226137">
    <property type="protein sequence ID" value="EHY60954.1"/>
    <property type="molecule type" value="Genomic_DNA"/>
</dbReference>
<evidence type="ECO:0000256" key="2">
    <source>
        <dbReference type="ARBA" id="ARBA00022527"/>
    </source>
</evidence>
<comment type="catalytic activity">
    <reaction evidence="8">
        <text>L-seryl-[protein] + ATP = O-phospho-L-seryl-[protein] + ADP + H(+)</text>
        <dbReference type="Rhea" id="RHEA:17989"/>
        <dbReference type="Rhea" id="RHEA-COMP:9863"/>
        <dbReference type="Rhea" id="RHEA-COMP:11604"/>
        <dbReference type="ChEBI" id="CHEBI:15378"/>
        <dbReference type="ChEBI" id="CHEBI:29999"/>
        <dbReference type="ChEBI" id="CHEBI:30616"/>
        <dbReference type="ChEBI" id="CHEBI:83421"/>
        <dbReference type="ChEBI" id="CHEBI:456216"/>
        <dbReference type="EC" id="2.7.11.1"/>
    </reaction>
</comment>
<dbReference type="PANTHER" id="PTHR47634:SF9">
    <property type="entry name" value="PROTEIN KINASE DOMAIN-CONTAINING PROTEIN-RELATED"/>
    <property type="match status" value="1"/>
</dbReference>
<dbReference type="InterPro" id="IPR000719">
    <property type="entry name" value="Prot_kinase_dom"/>
</dbReference>
<sequence>MFRAIRRLHQVAKTSASTEKQFVSTQATRMDFSQPFEEERLPWYNSDQFYPVRMGEIFHSKYKVVGKLGYGAHSTVWLCRNMKYVVLSDLASYIADFLNGDTGFVAIKVCNRQVAQSPRIHRELRFYEHVSTLNSEHYGQAYIRGLFETFTIDGPSGQHLCLVHPPMHMTIGELQRRNPSHRLNKQILKWTLFNLLSALSFLHDEAKVTHTDINPSNIMLTVADESILENFERGEIEEPSPMKAIDDVRTIYGSRSLGLPKDSLWGPPALCDFGEARIGGPHKGLIQPEMYRAPEVLFNMEWNTSVDTWNVAVLVNMGSVFENRHLFYALDENKEPSATHHVAEMVGYLGLPPFEYIQRSEVTRKVFDEQGRWKGAGGVDVPLLSLEESEEVLDGEDKERFLKFMRSMLRWLPEERMRASELLKDPWLQGEIP</sequence>
<dbReference type="GO" id="GO:0005524">
    <property type="term" value="F:ATP binding"/>
    <property type="evidence" value="ECO:0007669"/>
    <property type="project" value="UniProtKB-KW"/>
</dbReference>
<dbReference type="SMART" id="SM00220">
    <property type="entry name" value="S_TKc"/>
    <property type="match status" value="1"/>
</dbReference>
<gene>
    <name evidence="10" type="ORF">HMPREF1120_08896</name>
</gene>
<keyword evidence="6" id="KW-0067">ATP-binding</keyword>
<evidence type="ECO:0000256" key="6">
    <source>
        <dbReference type="ARBA" id="ARBA00022840"/>
    </source>
</evidence>
<feature type="domain" description="Protein kinase" evidence="9">
    <location>
        <begin position="62"/>
        <end position="428"/>
    </location>
</feature>
<dbReference type="GO" id="GO:0004674">
    <property type="term" value="F:protein serine/threonine kinase activity"/>
    <property type="evidence" value="ECO:0007669"/>
    <property type="project" value="UniProtKB-KW"/>
</dbReference>
<dbReference type="Pfam" id="PF00069">
    <property type="entry name" value="Pkinase"/>
    <property type="match status" value="1"/>
</dbReference>
<evidence type="ECO:0000256" key="5">
    <source>
        <dbReference type="ARBA" id="ARBA00022777"/>
    </source>
</evidence>
<keyword evidence="11" id="KW-1185">Reference proteome</keyword>
<evidence type="ECO:0000313" key="11">
    <source>
        <dbReference type="Proteomes" id="UP000007304"/>
    </source>
</evidence>
<proteinExistence type="predicted"/>
<evidence type="ECO:0000313" key="10">
    <source>
        <dbReference type="EMBL" id="EHY60954.1"/>
    </source>
</evidence>
<keyword evidence="3" id="KW-0808">Transferase</keyword>
<dbReference type="RefSeq" id="XP_009161415.1">
    <property type="nucleotide sequence ID" value="XM_009163167.1"/>
</dbReference>
<dbReference type="PROSITE" id="PS50011">
    <property type="entry name" value="PROTEIN_KINASE_DOM"/>
    <property type="match status" value="1"/>
</dbReference>
<keyword evidence="5 10" id="KW-0418">Kinase</keyword>
<dbReference type="GO" id="GO:0000245">
    <property type="term" value="P:spliceosomal complex assembly"/>
    <property type="evidence" value="ECO:0007669"/>
    <property type="project" value="TreeGrafter"/>
</dbReference>
<reference evidence="10" key="1">
    <citation type="submission" date="2011-07" db="EMBL/GenBank/DDBJ databases">
        <title>The Genome Sequence of Exophiala (Wangiella) dermatitidis NIH/UT8656.</title>
        <authorList>
            <consortium name="The Broad Institute Genome Sequencing Platform"/>
            <person name="Cuomo C."/>
            <person name="Wang Z."/>
            <person name="Hunicke-Smith S."/>
            <person name="Szanislo P.J."/>
            <person name="Earl A."/>
            <person name="Young S.K."/>
            <person name="Zeng Q."/>
            <person name="Gargeya S."/>
            <person name="Fitzgerald M."/>
            <person name="Haas B."/>
            <person name="Abouelleil A."/>
            <person name="Alvarado L."/>
            <person name="Arachchi H.M."/>
            <person name="Berlin A."/>
            <person name="Brown A."/>
            <person name="Chapman S.B."/>
            <person name="Chen Z."/>
            <person name="Dunbar C."/>
            <person name="Freedman E."/>
            <person name="Gearin G."/>
            <person name="Gellesch M."/>
            <person name="Goldberg J."/>
            <person name="Griggs A."/>
            <person name="Gujja S."/>
            <person name="Heiman D."/>
            <person name="Howarth C."/>
            <person name="Larson L."/>
            <person name="Lui A."/>
            <person name="MacDonald P.J.P."/>
            <person name="Montmayeur A."/>
            <person name="Murphy C."/>
            <person name="Neiman D."/>
            <person name="Pearson M."/>
            <person name="Priest M."/>
            <person name="Roberts A."/>
            <person name="Saif S."/>
            <person name="Shea T."/>
            <person name="Shenoy N."/>
            <person name="Sisk P."/>
            <person name="Stolte C."/>
            <person name="Sykes S."/>
            <person name="Wortman J."/>
            <person name="Nusbaum C."/>
            <person name="Birren B."/>
        </authorList>
    </citation>
    <scope>NUCLEOTIDE SEQUENCE</scope>
    <source>
        <strain evidence="10">NIH/UT8656</strain>
    </source>
</reference>
<accession>H6CB07</accession>
<name>H6CB07_EXODN</name>
<evidence type="ECO:0000256" key="1">
    <source>
        <dbReference type="ARBA" id="ARBA00012513"/>
    </source>
</evidence>
<evidence type="ECO:0000256" key="8">
    <source>
        <dbReference type="ARBA" id="ARBA00048679"/>
    </source>
</evidence>
<dbReference type="VEuPathDB" id="FungiDB:HMPREF1120_08896"/>
<dbReference type="STRING" id="858893.H6CB07"/>
<keyword evidence="4" id="KW-0547">Nucleotide-binding</keyword>
<dbReference type="OMA" id="CLVHPPM"/>
<dbReference type="eggNOG" id="KOG1290">
    <property type="taxonomic scope" value="Eukaryota"/>
</dbReference>
<dbReference type="InterPro" id="IPR051334">
    <property type="entry name" value="SRPK"/>
</dbReference>
<protein>
    <recommendedName>
        <fullName evidence="1">non-specific serine/threonine protein kinase</fullName>
        <ecNumber evidence="1">2.7.11.1</ecNumber>
    </recommendedName>
</protein>
<dbReference type="HOGENOM" id="CLU_000288_81_1_1"/>
<evidence type="ECO:0000259" key="9">
    <source>
        <dbReference type="PROSITE" id="PS50011"/>
    </source>
</evidence>
<dbReference type="SUPFAM" id="SSF56112">
    <property type="entry name" value="Protein kinase-like (PK-like)"/>
    <property type="match status" value="1"/>
</dbReference>
<dbReference type="Gene3D" id="3.30.200.20">
    <property type="entry name" value="Phosphorylase Kinase, domain 1"/>
    <property type="match status" value="1"/>
</dbReference>
<evidence type="ECO:0000256" key="7">
    <source>
        <dbReference type="ARBA" id="ARBA00047899"/>
    </source>
</evidence>
<dbReference type="AlphaFoldDB" id="H6CB07"/>
<dbReference type="EC" id="2.7.11.1" evidence="1"/>
<comment type="catalytic activity">
    <reaction evidence="7">
        <text>L-threonyl-[protein] + ATP = O-phospho-L-threonyl-[protein] + ADP + H(+)</text>
        <dbReference type="Rhea" id="RHEA:46608"/>
        <dbReference type="Rhea" id="RHEA-COMP:11060"/>
        <dbReference type="Rhea" id="RHEA-COMP:11605"/>
        <dbReference type="ChEBI" id="CHEBI:15378"/>
        <dbReference type="ChEBI" id="CHEBI:30013"/>
        <dbReference type="ChEBI" id="CHEBI:30616"/>
        <dbReference type="ChEBI" id="CHEBI:61977"/>
        <dbReference type="ChEBI" id="CHEBI:456216"/>
        <dbReference type="EC" id="2.7.11.1"/>
    </reaction>
</comment>
<dbReference type="Proteomes" id="UP000007304">
    <property type="component" value="Unassembled WGS sequence"/>
</dbReference>
<keyword evidence="2 10" id="KW-0723">Serine/threonine-protein kinase</keyword>
<evidence type="ECO:0000256" key="4">
    <source>
        <dbReference type="ARBA" id="ARBA00022741"/>
    </source>
</evidence>
<organism evidence="10 11">
    <name type="scientific">Exophiala dermatitidis (strain ATCC 34100 / CBS 525.76 / NIH/UT8656)</name>
    <name type="common">Black yeast</name>
    <name type="synonym">Wangiella dermatitidis</name>
    <dbReference type="NCBI Taxonomy" id="858893"/>
    <lineage>
        <taxon>Eukaryota</taxon>
        <taxon>Fungi</taxon>
        <taxon>Dikarya</taxon>
        <taxon>Ascomycota</taxon>
        <taxon>Pezizomycotina</taxon>
        <taxon>Eurotiomycetes</taxon>
        <taxon>Chaetothyriomycetidae</taxon>
        <taxon>Chaetothyriales</taxon>
        <taxon>Herpotrichiellaceae</taxon>
        <taxon>Exophiala</taxon>
    </lineage>
</organism>
<dbReference type="GeneID" id="20313535"/>
<dbReference type="GO" id="GO:0050684">
    <property type="term" value="P:regulation of mRNA processing"/>
    <property type="evidence" value="ECO:0007669"/>
    <property type="project" value="TreeGrafter"/>
</dbReference>